<keyword evidence="3" id="KW-1185">Reference proteome</keyword>
<comment type="caution">
    <text evidence="2">The sequence shown here is derived from an EMBL/GenBank/DDBJ whole genome shotgun (WGS) entry which is preliminary data.</text>
</comment>
<dbReference type="InterPro" id="IPR021682">
    <property type="entry name" value="DUF2933"/>
</dbReference>
<dbReference type="RefSeq" id="WP_135416778.1">
    <property type="nucleotide sequence ID" value="NZ_SRLB01000013.1"/>
</dbReference>
<reference evidence="2 3" key="1">
    <citation type="submission" date="2019-04" db="EMBL/GenBank/DDBJ databases">
        <authorList>
            <person name="Feng G."/>
            <person name="Zhu H."/>
        </authorList>
    </citation>
    <scope>NUCLEOTIDE SEQUENCE [LARGE SCALE GENOMIC DNA]</scope>
    <source>
        <strain evidence="2 3">6HR-1</strain>
    </source>
</reference>
<keyword evidence="1" id="KW-0812">Transmembrane</keyword>
<evidence type="ECO:0000313" key="2">
    <source>
        <dbReference type="EMBL" id="TGD97707.1"/>
    </source>
</evidence>
<protein>
    <submittedName>
        <fullName evidence="2">DUF2933 domain-containing protein</fullName>
    </submittedName>
</protein>
<dbReference type="Proteomes" id="UP000297535">
    <property type="component" value="Unassembled WGS sequence"/>
</dbReference>
<dbReference type="EMBL" id="SRLB01000013">
    <property type="protein sequence ID" value="TGD97707.1"/>
    <property type="molecule type" value="Genomic_DNA"/>
</dbReference>
<evidence type="ECO:0000256" key="1">
    <source>
        <dbReference type="SAM" id="Phobius"/>
    </source>
</evidence>
<organism evidence="2 3">
    <name type="scientific">Methylobacterium nonmethylotrophicum</name>
    <dbReference type="NCBI Taxonomy" id="1141884"/>
    <lineage>
        <taxon>Bacteria</taxon>
        <taxon>Pseudomonadati</taxon>
        <taxon>Pseudomonadota</taxon>
        <taxon>Alphaproteobacteria</taxon>
        <taxon>Hyphomicrobiales</taxon>
        <taxon>Methylobacteriaceae</taxon>
        <taxon>Methylobacterium</taxon>
    </lineage>
</organism>
<feature type="transmembrane region" description="Helical" evidence="1">
    <location>
        <begin position="45"/>
        <end position="64"/>
    </location>
</feature>
<keyword evidence="1" id="KW-1133">Transmembrane helix</keyword>
<dbReference type="AlphaFoldDB" id="A0A4Z0NMS8"/>
<dbReference type="Pfam" id="PF11666">
    <property type="entry name" value="DUF2933"/>
    <property type="match status" value="1"/>
</dbReference>
<keyword evidence="1" id="KW-0472">Membrane</keyword>
<name>A0A4Z0NMS8_9HYPH</name>
<gene>
    <name evidence="2" type="ORF">EU555_18925</name>
</gene>
<proteinExistence type="predicted"/>
<dbReference type="OrthoDB" id="8400790at2"/>
<evidence type="ECO:0000313" key="3">
    <source>
        <dbReference type="Proteomes" id="UP000297535"/>
    </source>
</evidence>
<sequence>MDQPSQPQHPYGKVTAWAASSWGLLLTLVLAALGIYLLMSHTGHMLSALPYLLLIACPLIHVFMHHGHRHDERHDI</sequence>
<feature type="transmembrane region" description="Helical" evidence="1">
    <location>
        <begin position="21"/>
        <end position="39"/>
    </location>
</feature>
<accession>A0A4Z0NMS8</accession>